<gene>
    <name evidence="1" type="ordered locus">Mevan_0269</name>
</gene>
<keyword evidence="2" id="KW-1185">Reference proteome</keyword>
<sequence length="98" mass="11472">MNIITPKELTDVVVSALNNYAYYTGNWTEKIECCTSYTELIVLLKSELRSNPMSEITSFKPALLNYLIEFIDWDIVSETMMLRYFERTGKPVKFKTKE</sequence>
<proteinExistence type="predicted"/>
<dbReference type="Proteomes" id="UP000001107">
    <property type="component" value="Chromosome"/>
</dbReference>
<evidence type="ECO:0000313" key="1">
    <source>
        <dbReference type="EMBL" id="ABR54178.1"/>
    </source>
</evidence>
<name>A6UNV6_METVS</name>
<dbReference type="EMBL" id="CP000742">
    <property type="protein sequence ID" value="ABR54178.1"/>
    <property type="molecule type" value="Genomic_DNA"/>
</dbReference>
<dbReference type="KEGG" id="mvn:Mevan_0269"/>
<accession>A6UNV6</accession>
<dbReference type="AlphaFoldDB" id="A6UNV6"/>
<organism evidence="1 2">
    <name type="scientific">Methanococcus vannielii (strain ATCC 35089 / DSM 1224 / JCM 13029 / OCM 148 / SB)</name>
    <dbReference type="NCBI Taxonomy" id="406327"/>
    <lineage>
        <taxon>Archaea</taxon>
        <taxon>Methanobacteriati</taxon>
        <taxon>Methanobacteriota</taxon>
        <taxon>Methanomada group</taxon>
        <taxon>Methanococci</taxon>
        <taxon>Methanococcales</taxon>
        <taxon>Methanococcaceae</taxon>
        <taxon>Methanococcus</taxon>
    </lineage>
</organism>
<dbReference type="OrthoDB" id="60962at2157"/>
<dbReference type="eggNOG" id="arCOG08258">
    <property type="taxonomic scope" value="Archaea"/>
</dbReference>
<dbReference type="RefSeq" id="WP_011972081.1">
    <property type="nucleotide sequence ID" value="NC_009634.1"/>
</dbReference>
<protein>
    <submittedName>
        <fullName evidence="1">Uncharacterized protein</fullName>
    </submittedName>
</protein>
<dbReference type="HOGENOM" id="CLU_2327295_0_0_2"/>
<evidence type="ECO:0000313" key="2">
    <source>
        <dbReference type="Proteomes" id="UP000001107"/>
    </source>
</evidence>
<reference evidence="1" key="1">
    <citation type="submission" date="2007-06" db="EMBL/GenBank/DDBJ databases">
        <title>Complete sequence of Methanococcus vannielii SB.</title>
        <authorList>
            <consortium name="US DOE Joint Genome Institute"/>
            <person name="Copeland A."/>
            <person name="Lucas S."/>
            <person name="Lapidus A."/>
            <person name="Barry K."/>
            <person name="Glavina del Rio T."/>
            <person name="Dalin E."/>
            <person name="Tice H."/>
            <person name="Pitluck S."/>
            <person name="Chain P."/>
            <person name="Malfatti S."/>
            <person name="Shin M."/>
            <person name="Vergez L."/>
            <person name="Schmutz J."/>
            <person name="Larimer F."/>
            <person name="Land M."/>
            <person name="Hauser L."/>
            <person name="Kyrpides N."/>
            <person name="Anderson I."/>
            <person name="Sieprawska-Lupa M."/>
            <person name="Whitman W.B."/>
            <person name="Richardson P."/>
        </authorList>
    </citation>
    <scope>NUCLEOTIDE SEQUENCE [LARGE SCALE GENOMIC DNA]</scope>
    <source>
        <strain evidence="1">SB</strain>
    </source>
</reference>
<dbReference type="GeneID" id="5324504"/>